<dbReference type="GO" id="GO:0044205">
    <property type="term" value="P:'de novo' UMP biosynthetic process"/>
    <property type="evidence" value="ECO:0007669"/>
    <property type="project" value="UniProtKB-UniRule"/>
</dbReference>
<evidence type="ECO:0000256" key="7">
    <source>
        <dbReference type="ARBA" id="ARBA00022962"/>
    </source>
</evidence>
<dbReference type="eggNOG" id="COG0505">
    <property type="taxonomic scope" value="Bacteria"/>
</dbReference>
<dbReference type="PRINTS" id="PR00097">
    <property type="entry name" value="ANTSNTHASEII"/>
</dbReference>
<dbReference type="STRING" id="266762.HQ36_00485"/>
<dbReference type="GO" id="GO:0006541">
    <property type="term" value="P:glutamine metabolic process"/>
    <property type="evidence" value="ECO:0007669"/>
    <property type="project" value="InterPro"/>
</dbReference>
<keyword evidence="4 11" id="KW-0436">Ligase</keyword>
<dbReference type="PRINTS" id="PR00099">
    <property type="entry name" value="CPSGATASE"/>
</dbReference>
<keyword evidence="7 11" id="KW-0315">Glutamine amidotransferase</keyword>
<evidence type="ECO:0000313" key="14">
    <source>
        <dbReference type="Proteomes" id="UP000030134"/>
    </source>
</evidence>
<dbReference type="AlphaFoldDB" id="A0A0A2G993"/>
<dbReference type="SMART" id="SM01097">
    <property type="entry name" value="CPSase_sm_chain"/>
    <property type="match status" value="1"/>
</dbReference>
<feature type="active site" description="Nucleophile" evidence="11">
    <location>
        <position position="250"/>
    </location>
</feature>
<comment type="similarity">
    <text evidence="3 11">Belongs to the CarA family.</text>
</comment>
<dbReference type="GO" id="GO:0006526">
    <property type="term" value="P:L-arginine biosynthetic process"/>
    <property type="evidence" value="ECO:0007669"/>
    <property type="project" value="UniProtKB-UniRule"/>
</dbReference>
<dbReference type="EC" id="6.3.5.5" evidence="11"/>
<dbReference type="GO" id="GO:0006207">
    <property type="term" value="P:'de novo' pyrimidine nucleobase biosynthetic process"/>
    <property type="evidence" value="ECO:0007669"/>
    <property type="project" value="InterPro"/>
</dbReference>
<comment type="catalytic activity">
    <reaction evidence="10 11">
        <text>L-glutamine + H2O = L-glutamate + NH4(+)</text>
        <dbReference type="Rhea" id="RHEA:15889"/>
        <dbReference type="ChEBI" id="CHEBI:15377"/>
        <dbReference type="ChEBI" id="CHEBI:28938"/>
        <dbReference type="ChEBI" id="CHEBI:29985"/>
        <dbReference type="ChEBI" id="CHEBI:58359"/>
    </reaction>
</comment>
<dbReference type="PANTHER" id="PTHR43418">
    <property type="entry name" value="MULTIFUNCTIONAL TRYPTOPHAN BIOSYNTHESIS PROTEIN-RELATED"/>
    <property type="match status" value="1"/>
</dbReference>
<evidence type="ECO:0000256" key="11">
    <source>
        <dbReference type="HAMAP-Rule" id="MF_01209"/>
    </source>
</evidence>
<name>A0A0A2G993_9PORP</name>
<comment type="caution">
    <text evidence="11">Lacks conserved residue(s) required for the propagation of feature annotation.</text>
</comment>
<comment type="catalytic activity">
    <reaction evidence="9 11">
        <text>hydrogencarbonate + L-glutamine + 2 ATP + H2O = carbamoyl phosphate + L-glutamate + 2 ADP + phosphate + 2 H(+)</text>
        <dbReference type="Rhea" id="RHEA:18633"/>
        <dbReference type="ChEBI" id="CHEBI:15377"/>
        <dbReference type="ChEBI" id="CHEBI:15378"/>
        <dbReference type="ChEBI" id="CHEBI:17544"/>
        <dbReference type="ChEBI" id="CHEBI:29985"/>
        <dbReference type="ChEBI" id="CHEBI:30616"/>
        <dbReference type="ChEBI" id="CHEBI:43474"/>
        <dbReference type="ChEBI" id="CHEBI:58228"/>
        <dbReference type="ChEBI" id="CHEBI:58359"/>
        <dbReference type="ChEBI" id="CHEBI:456216"/>
        <dbReference type="EC" id="6.3.5.5"/>
    </reaction>
</comment>
<dbReference type="InterPro" id="IPR002474">
    <property type="entry name" value="CarbamoylP_synth_ssu_N"/>
</dbReference>
<dbReference type="Gene3D" id="3.50.30.20">
    <property type="entry name" value="Carbamoyl-phosphate synthase small subunit, N-terminal domain"/>
    <property type="match status" value="1"/>
</dbReference>
<evidence type="ECO:0000256" key="6">
    <source>
        <dbReference type="ARBA" id="ARBA00022840"/>
    </source>
</evidence>
<keyword evidence="6 11" id="KW-0067">ATP-binding</keyword>
<evidence type="ECO:0000259" key="12">
    <source>
        <dbReference type="SMART" id="SM01097"/>
    </source>
</evidence>
<dbReference type="OrthoDB" id="9804328at2"/>
<dbReference type="InterPro" id="IPR017926">
    <property type="entry name" value="GATASE"/>
</dbReference>
<reference evidence="13 14" key="1">
    <citation type="submission" date="2014-08" db="EMBL/GenBank/DDBJ databases">
        <title>Porphyromonas gingivicanis strain:COT-022_OH1391 Genome sequencing.</title>
        <authorList>
            <person name="Wallis C."/>
            <person name="Deusch O."/>
            <person name="O'Flynn C."/>
            <person name="Davis I."/>
            <person name="Jospin G."/>
            <person name="Darling A.E."/>
            <person name="Coil D.A."/>
            <person name="Alexiev A."/>
            <person name="Horsfall A."/>
            <person name="Kirkwood N."/>
            <person name="Harris S."/>
            <person name="Eisen J.A."/>
        </authorList>
    </citation>
    <scope>NUCLEOTIDE SEQUENCE [LARGE SCALE GENOMIC DNA]</scope>
    <source>
        <strain evidence="14">COT-022 OH1391</strain>
    </source>
</reference>
<feature type="active site" evidence="11">
    <location>
        <position position="334"/>
    </location>
</feature>
<dbReference type="InterPro" id="IPR036480">
    <property type="entry name" value="CarbP_synth_ssu_N_sf"/>
</dbReference>
<keyword evidence="11" id="KW-0055">Arginine biosynthesis</keyword>
<dbReference type="GO" id="GO:0004359">
    <property type="term" value="F:glutaminase activity"/>
    <property type="evidence" value="ECO:0007669"/>
    <property type="project" value="RHEA"/>
</dbReference>
<evidence type="ECO:0000313" key="13">
    <source>
        <dbReference type="EMBL" id="KGN98997.1"/>
    </source>
</evidence>
<dbReference type="CDD" id="cd01744">
    <property type="entry name" value="GATase1_CPSase"/>
    <property type="match status" value="1"/>
</dbReference>
<feature type="region of interest" description="CPSase" evidence="11">
    <location>
        <begin position="1"/>
        <end position="176"/>
    </location>
</feature>
<dbReference type="RefSeq" id="WP_025843537.1">
    <property type="nucleotide sequence ID" value="NZ_JQZW01000002.1"/>
</dbReference>
<dbReference type="EMBL" id="JQZW01000002">
    <property type="protein sequence ID" value="KGN98997.1"/>
    <property type="molecule type" value="Genomic_DNA"/>
</dbReference>
<dbReference type="Pfam" id="PF00988">
    <property type="entry name" value="CPSase_sm_chain"/>
    <property type="match status" value="1"/>
</dbReference>
<dbReference type="PANTHER" id="PTHR43418:SF7">
    <property type="entry name" value="CARBAMOYL-PHOSPHATE SYNTHASE SMALL CHAIN"/>
    <property type="match status" value="1"/>
</dbReference>
<feature type="binding site" evidence="11">
    <location>
        <position position="295"/>
    </location>
    <ligand>
        <name>L-glutamine</name>
        <dbReference type="ChEBI" id="CHEBI:58359"/>
    </ligand>
</feature>
<organism evidence="13 14">
    <name type="scientific">Porphyromonas gingivicanis</name>
    <dbReference type="NCBI Taxonomy" id="266762"/>
    <lineage>
        <taxon>Bacteria</taxon>
        <taxon>Pseudomonadati</taxon>
        <taxon>Bacteroidota</taxon>
        <taxon>Bacteroidia</taxon>
        <taxon>Bacteroidales</taxon>
        <taxon>Porphyromonadaceae</taxon>
        <taxon>Porphyromonas</taxon>
    </lineage>
</organism>
<feature type="binding site" evidence="11">
    <location>
        <position position="251"/>
    </location>
    <ligand>
        <name>L-glutamine</name>
        <dbReference type="ChEBI" id="CHEBI:58359"/>
    </ligand>
</feature>
<feature type="active site" evidence="11">
    <location>
        <position position="336"/>
    </location>
</feature>
<dbReference type="NCBIfam" id="NF009475">
    <property type="entry name" value="PRK12838.1"/>
    <property type="match status" value="1"/>
</dbReference>
<dbReference type="PRINTS" id="PR00096">
    <property type="entry name" value="GATASE"/>
</dbReference>
<comment type="pathway">
    <text evidence="1 11">Pyrimidine metabolism; UMP biosynthesis via de novo pathway; (S)-dihydroorotate from bicarbonate: step 1/3.</text>
</comment>
<evidence type="ECO:0000256" key="3">
    <source>
        <dbReference type="ARBA" id="ARBA00007800"/>
    </source>
</evidence>
<feature type="binding site" evidence="11">
    <location>
        <position position="254"/>
    </location>
    <ligand>
        <name>L-glutamine</name>
        <dbReference type="ChEBI" id="CHEBI:58359"/>
    </ligand>
</feature>
<comment type="function">
    <text evidence="11">Small subunit of the glutamine-dependent carbamoyl phosphate synthetase (CPSase). CPSase catalyzes the formation of carbamoyl phosphate from the ammonia moiety of glutamine, carbonate, and phosphate donated by ATP, constituting the first step of 2 biosynthetic pathways, one leading to arginine and/or urea and the other to pyrimidine nucleotides. The small subunit (glutamine amidotransferase) binds and cleaves glutamine to supply the large subunit with the substrate ammonia.</text>
</comment>
<dbReference type="InterPro" id="IPR035686">
    <property type="entry name" value="CPSase_GATase1"/>
</dbReference>
<comment type="caution">
    <text evidence="13">The sequence shown here is derived from an EMBL/GenBank/DDBJ whole genome shotgun (WGS) entry which is preliminary data.</text>
</comment>
<proteinExistence type="inferred from homology"/>
<evidence type="ECO:0000256" key="9">
    <source>
        <dbReference type="ARBA" id="ARBA00048816"/>
    </source>
</evidence>
<evidence type="ECO:0000256" key="1">
    <source>
        <dbReference type="ARBA" id="ARBA00004812"/>
    </source>
</evidence>
<dbReference type="InterPro" id="IPR006274">
    <property type="entry name" value="CarbamoylP_synth_ssu"/>
</dbReference>
<dbReference type="PROSITE" id="PS51273">
    <property type="entry name" value="GATASE_TYPE_1"/>
    <property type="match status" value="1"/>
</dbReference>
<keyword evidence="14" id="KW-1185">Reference proteome</keyword>
<dbReference type="InterPro" id="IPR029062">
    <property type="entry name" value="Class_I_gatase-like"/>
</dbReference>
<comment type="subunit">
    <text evidence="11">Composed of two chains; the small (or glutamine) chain promotes the hydrolysis of glutamine to ammonia, which is used by the large (or ammonia) chain to synthesize carbamoyl phosphate. Tetramer of heterodimers (alpha,beta)4.</text>
</comment>
<dbReference type="GO" id="GO:0005524">
    <property type="term" value="F:ATP binding"/>
    <property type="evidence" value="ECO:0007669"/>
    <property type="project" value="UniProtKB-UniRule"/>
</dbReference>
<dbReference type="SUPFAM" id="SSF52317">
    <property type="entry name" value="Class I glutamine amidotransferase-like"/>
    <property type="match status" value="1"/>
</dbReference>
<evidence type="ECO:0000256" key="2">
    <source>
        <dbReference type="ARBA" id="ARBA00005077"/>
    </source>
</evidence>
<keyword evidence="8 11" id="KW-0665">Pyrimidine biosynthesis</keyword>
<protein>
    <recommendedName>
        <fullName evidence="11">Carbamoyl phosphate synthase small chain</fullName>
        <ecNumber evidence="11">6.3.5.5</ecNumber>
    </recommendedName>
    <alternativeName>
        <fullName evidence="11">Carbamoyl phosphate synthetase glutamine chain</fullName>
    </alternativeName>
</protein>
<accession>A0A0A2G993</accession>
<keyword evidence="11" id="KW-0028">Amino-acid biosynthesis</keyword>
<evidence type="ECO:0000256" key="8">
    <source>
        <dbReference type="ARBA" id="ARBA00022975"/>
    </source>
</evidence>
<dbReference type="SUPFAM" id="SSF52021">
    <property type="entry name" value="Carbamoyl phosphate synthetase, small subunit N-terminal domain"/>
    <property type="match status" value="1"/>
</dbReference>
<dbReference type="NCBIfam" id="TIGR01368">
    <property type="entry name" value="CPSaseIIsmall"/>
    <property type="match status" value="1"/>
</dbReference>
<dbReference type="UniPathway" id="UPA00068">
    <property type="reaction ID" value="UER00171"/>
</dbReference>
<dbReference type="HAMAP" id="MF_01209">
    <property type="entry name" value="CPSase_S_chain"/>
    <property type="match status" value="1"/>
</dbReference>
<feature type="binding site" evidence="11">
    <location>
        <position position="224"/>
    </location>
    <ligand>
        <name>L-glutamine</name>
        <dbReference type="ChEBI" id="CHEBI:58359"/>
    </ligand>
</feature>
<evidence type="ECO:0000256" key="4">
    <source>
        <dbReference type="ARBA" id="ARBA00022598"/>
    </source>
</evidence>
<dbReference type="InterPro" id="IPR050472">
    <property type="entry name" value="Anth_synth/Amidotransfase"/>
</dbReference>
<keyword evidence="5 11" id="KW-0547">Nucleotide-binding</keyword>
<dbReference type="GO" id="GO:0004088">
    <property type="term" value="F:carbamoyl-phosphate synthase (glutamine-hydrolyzing) activity"/>
    <property type="evidence" value="ECO:0007669"/>
    <property type="project" value="UniProtKB-UniRule"/>
</dbReference>
<dbReference type="FunFam" id="3.50.30.20:FF:000001">
    <property type="entry name" value="Carbamoyl-phosphate synthase small chain"/>
    <property type="match status" value="1"/>
</dbReference>
<dbReference type="Proteomes" id="UP000030134">
    <property type="component" value="Unassembled WGS sequence"/>
</dbReference>
<evidence type="ECO:0000256" key="10">
    <source>
        <dbReference type="ARBA" id="ARBA00049285"/>
    </source>
</evidence>
<comment type="pathway">
    <text evidence="2 11">Amino-acid biosynthesis; L-arginine biosynthesis; carbamoyl phosphate from bicarbonate: step 1/1.</text>
</comment>
<feature type="binding site" evidence="11">
    <location>
        <position position="222"/>
    </location>
    <ligand>
        <name>L-glutamine</name>
        <dbReference type="ChEBI" id="CHEBI:58359"/>
    </ligand>
</feature>
<evidence type="ECO:0000256" key="5">
    <source>
        <dbReference type="ARBA" id="ARBA00022741"/>
    </source>
</evidence>
<dbReference type="Gene3D" id="3.40.50.880">
    <property type="match status" value="1"/>
</dbReference>
<dbReference type="Pfam" id="PF00117">
    <property type="entry name" value="GATase"/>
    <property type="match status" value="1"/>
</dbReference>
<feature type="binding site" evidence="11">
    <location>
        <position position="292"/>
    </location>
    <ligand>
        <name>L-glutamine</name>
        <dbReference type="ChEBI" id="CHEBI:58359"/>
    </ligand>
</feature>
<feature type="domain" description="Carbamoyl-phosphate synthase small subunit N-terminal" evidence="12">
    <location>
        <begin position="2"/>
        <end position="141"/>
    </location>
</feature>
<gene>
    <name evidence="11" type="primary">carA</name>
    <name evidence="13" type="ORF">HQ36_00485</name>
</gene>
<dbReference type="UniPathway" id="UPA00070">
    <property type="reaction ID" value="UER00115"/>
</dbReference>
<feature type="binding site" evidence="11">
    <location>
        <position position="46"/>
    </location>
    <ligand>
        <name>L-glutamine</name>
        <dbReference type="ChEBI" id="CHEBI:58359"/>
    </ligand>
</feature>
<sequence>MKKAILKLEDGTLYEGYSFGAEKNIIGEVVFNTAMNGYPESLSDPSYKGQIMVATYPMIGNYGIPSSDVNPEGISLHWESEKMHMQGIVVADYAREYSHWNAVESLASALRREGVVGIGGIDTRALTKHLREKGAMKGTITIEGVLEEAIDEHFEERNLVAETSCKEVVYYGSGEKKVVLLDCGVKHNIIRRLLCPEITVIRVPWDYDFNTIDFDGLFISNGPGDPNMCEVAVEHIRTAFTKGKPIYGICMGHQLLSLAAGAKIFKLKYGHRSYNQPVRMADTHRCFITSQNHSFAVDTSSLSKGWKEWFFNLNDGTNEGICHESMPYRSVQFHPEACGGPHDTFFIFDDFIQSVLNQ</sequence>